<protein>
    <submittedName>
        <fullName evidence="1">Uncharacterized protein</fullName>
    </submittedName>
</protein>
<dbReference type="EMBL" id="CP112998">
    <property type="protein sequence ID" value="WAC14658.1"/>
    <property type="molecule type" value="Genomic_DNA"/>
</dbReference>
<evidence type="ECO:0000313" key="2">
    <source>
        <dbReference type="Proteomes" id="UP001164653"/>
    </source>
</evidence>
<dbReference type="RefSeq" id="WP_244820025.1">
    <property type="nucleotide sequence ID" value="NZ_CP112998.1"/>
</dbReference>
<keyword evidence="2" id="KW-1185">Reference proteome</keyword>
<gene>
    <name evidence="1" type="ORF">ON006_11990</name>
</gene>
<reference evidence="1" key="1">
    <citation type="submission" date="2022-11" db="EMBL/GenBank/DDBJ databases">
        <title>Dyadobacter pollutisoli sp. nov., isolated from plastic dumped soil.</title>
        <authorList>
            <person name="Kim J.M."/>
            <person name="Kim K.R."/>
            <person name="Lee J.K."/>
            <person name="Hao L."/>
            <person name="Jeon C.O."/>
        </authorList>
    </citation>
    <scope>NUCLEOTIDE SEQUENCE</scope>
    <source>
        <strain evidence="1">U1</strain>
    </source>
</reference>
<evidence type="ECO:0000313" key="1">
    <source>
        <dbReference type="EMBL" id="WAC14658.1"/>
    </source>
</evidence>
<sequence>MKKSNVFAFIELSKFVETLQNDSRHPNLKEKLKSQSSYFNIIDAKYFSDALMEEWIDLQKTATSSGTMRDENGFVIMNAVRHTIENMTEDECFLLAKRIYSIADKVKKEFE</sequence>
<dbReference type="KEGG" id="dpf:ON006_11990"/>
<accession>A0A9E8SMY2</accession>
<organism evidence="1 2">
    <name type="scientific">Dyadobacter pollutisoli</name>
    <dbReference type="NCBI Taxonomy" id="2910158"/>
    <lineage>
        <taxon>Bacteria</taxon>
        <taxon>Pseudomonadati</taxon>
        <taxon>Bacteroidota</taxon>
        <taxon>Cytophagia</taxon>
        <taxon>Cytophagales</taxon>
        <taxon>Spirosomataceae</taxon>
        <taxon>Dyadobacter</taxon>
    </lineage>
</organism>
<dbReference type="AlphaFoldDB" id="A0A9E8SMY2"/>
<name>A0A9E8SMY2_9BACT</name>
<dbReference type="Proteomes" id="UP001164653">
    <property type="component" value="Chromosome"/>
</dbReference>
<proteinExistence type="predicted"/>